<proteinExistence type="predicted"/>
<evidence type="ECO:0000313" key="6">
    <source>
        <dbReference type="Proteomes" id="UP000327044"/>
    </source>
</evidence>
<dbReference type="InterPro" id="IPR036084">
    <property type="entry name" value="Ser_inhib-like_sf"/>
</dbReference>
<reference evidence="5 6" key="1">
    <citation type="journal article" date="2018" name="Elife">
        <title>Firefly genomes illuminate parallel origins of bioluminescence in beetles.</title>
        <authorList>
            <person name="Fallon T.R."/>
            <person name="Lower S.E."/>
            <person name="Chang C.H."/>
            <person name="Bessho-Uehara M."/>
            <person name="Martin G.J."/>
            <person name="Bewick A.J."/>
            <person name="Behringer M."/>
            <person name="Debat H.J."/>
            <person name="Wong I."/>
            <person name="Day J.C."/>
            <person name="Suvorov A."/>
            <person name="Silva C.J."/>
            <person name="Stanger-Hall K.F."/>
            <person name="Hall D.W."/>
            <person name="Schmitz R.J."/>
            <person name="Nelson D.R."/>
            <person name="Lewis S.M."/>
            <person name="Shigenobu S."/>
            <person name="Bybee S.M."/>
            <person name="Larracuente A.M."/>
            <person name="Oba Y."/>
            <person name="Weng J.K."/>
        </authorList>
    </citation>
    <scope>NUCLEOTIDE SEQUENCE [LARGE SCALE GENOMIC DNA]</scope>
    <source>
        <strain evidence="5">1611_PpyrPB1</strain>
        <tissue evidence="5">Whole body</tissue>
    </source>
</reference>
<accession>A0A5N4ASQ1</accession>
<evidence type="ECO:0000313" key="5">
    <source>
        <dbReference type="EMBL" id="KAB0800248.1"/>
    </source>
</evidence>
<dbReference type="Gene3D" id="2.10.25.10">
    <property type="entry name" value="Laminin"/>
    <property type="match status" value="1"/>
</dbReference>
<evidence type="ECO:0000259" key="4">
    <source>
        <dbReference type="Pfam" id="PF01826"/>
    </source>
</evidence>
<evidence type="ECO:0000256" key="1">
    <source>
        <dbReference type="ARBA" id="ARBA00022690"/>
    </source>
</evidence>
<evidence type="ECO:0000256" key="3">
    <source>
        <dbReference type="SAM" id="SignalP"/>
    </source>
</evidence>
<dbReference type="FunFam" id="2.10.25.10:FF:000674">
    <property type="entry name" value="Mucin-2"/>
    <property type="match status" value="1"/>
</dbReference>
<evidence type="ECO:0000256" key="2">
    <source>
        <dbReference type="ARBA" id="ARBA00023157"/>
    </source>
</evidence>
<protein>
    <recommendedName>
        <fullName evidence="4">TIL domain-containing protein</fullName>
    </recommendedName>
</protein>
<dbReference type="InterPro" id="IPR002919">
    <property type="entry name" value="TIL_dom"/>
</dbReference>
<dbReference type="PANTHER" id="PTHR23259:SF70">
    <property type="entry name" value="ACCESSORY GLAND PROTEIN ACP62F-RELATED"/>
    <property type="match status" value="1"/>
</dbReference>
<keyword evidence="6" id="KW-1185">Reference proteome</keyword>
<dbReference type="InParanoid" id="A0A5N4ASQ1"/>
<feature type="domain" description="TIL" evidence="4">
    <location>
        <begin position="28"/>
        <end position="84"/>
    </location>
</feature>
<sequence>MHVRLCAVSLAIIFVGLSSAATPIRCFGENVVYDTCHSHCPLTCDQLKNGIQNNICIAACREGCGCKRGYFINSAGKCVPSTDC</sequence>
<dbReference type="GO" id="GO:0030414">
    <property type="term" value="F:peptidase inhibitor activity"/>
    <property type="evidence" value="ECO:0007669"/>
    <property type="project" value="UniProtKB-KW"/>
</dbReference>
<feature type="chain" id="PRO_5024436058" description="TIL domain-containing protein" evidence="3">
    <location>
        <begin position="21"/>
        <end position="84"/>
    </location>
</feature>
<dbReference type="InterPro" id="IPR051368">
    <property type="entry name" value="SerProtInhib-TIL_Domain"/>
</dbReference>
<gene>
    <name evidence="5" type="ORF">PPYR_05988</name>
</gene>
<keyword evidence="2" id="KW-1015">Disulfide bond</keyword>
<dbReference type="SUPFAM" id="SSF57567">
    <property type="entry name" value="Serine protease inhibitors"/>
    <property type="match status" value="1"/>
</dbReference>
<name>A0A5N4ASQ1_PHOPY</name>
<dbReference type="PANTHER" id="PTHR23259">
    <property type="entry name" value="RIDDLE"/>
    <property type="match status" value="1"/>
</dbReference>
<dbReference type="Pfam" id="PF01826">
    <property type="entry name" value="TIL"/>
    <property type="match status" value="1"/>
</dbReference>
<feature type="signal peptide" evidence="3">
    <location>
        <begin position="1"/>
        <end position="20"/>
    </location>
</feature>
<comment type="caution">
    <text evidence="5">The sequence shown here is derived from an EMBL/GenBank/DDBJ whole genome shotgun (WGS) entry which is preliminary data.</text>
</comment>
<dbReference type="CDD" id="cd19941">
    <property type="entry name" value="TIL"/>
    <property type="match status" value="1"/>
</dbReference>
<keyword evidence="1" id="KW-0646">Protease inhibitor</keyword>
<dbReference type="Proteomes" id="UP000327044">
    <property type="component" value="Unassembled WGS sequence"/>
</dbReference>
<keyword evidence="3" id="KW-0732">Signal</keyword>
<dbReference type="EMBL" id="VVIM01000004">
    <property type="protein sequence ID" value="KAB0800248.1"/>
    <property type="molecule type" value="Genomic_DNA"/>
</dbReference>
<organism evidence="5 6">
    <name type="scientific">Photinus pyralis</name>
    <name type="common">Common eastern firefly</name>
    <name type="synonym">Lampyris pyralis</name>
    <dbReference type="NCBI Taxonomy" id="7054"/>
    <lineage>
        <taxon>Eukaryota</taxon>
        <taxon>Metazoa</taxon>
        <taxon>Ecdysozoa</taxon>
        <taxon>Arthropoda</taxon>
        <taxon>Hexapoda</taxon>
        <taxon>Insecta</taxon>
        <taxon>Pterygota</taxon>
        <taxon>Neoptera</taxon>
        <taxon>Endopterygota</taxon>
        <taxon>Coleoptera</taxon>
        <taxon>Polyphaga</taxon>
        <taxon>Elateriformia</taxon>
        <taxon>Elateroidea</taxon>
        <taxon>Lampyridae</taxon>
        <taxon>Lampyrinae</taxon>
        <taxon>Photinus</taxon>
    </lineage>
</organism>
<dbReference type="AlphaFoldDB" id="A0A5N4ASQ1"/>